<evidence type="ECO:0000256" key="1">
    <source>
        <dbReference type="ARBA" id="ARBA00009156"/>
    </source>
</evidence>
<dbReference type="SUPFAM" id="SSF53067">
    <property type="entry name" value="Actin-like ATPase domain"/>
    <property type="match status" value="2"/>
</dbReference>
<evidence type="ECO:0000256" key="4">
    <source>
        <dbReference type="ARBA" id="ARBA00022777"/>
    </source>
</evidence>
<dbReference type="InterPro" id="IPR043129">
    <property type="entry name" value="ATPase_NBD"/>
</dbReference>
<dbReference type="EC" id="2.7.1.17" evidence="7"/>
<gene>
    <name evidence="7" type="ORF">JOF36_002649</name>
</gene>
<feature type="domain" description="Carbohydrate kinase FGGY C-terminal" evidence="6">
    <location>
        <begin position="288"/>
        <end position="442"/>
    </location>
</feature>
<keyword evidence="2" id="KW-0859">Xylose metabolism</keyword>
<evidence type="ECO:0000259" key="5">
    <source>
        <dbReference type="Pfam" id="PF00370"/>
    </source>
</evidence>
<dbReference type="Proteomes" id="UP001519295">
    <property type="component" value="Unassembled WGS sequence"/>
</dbReference>
<evidence type="ECO:0000259" key="6">
    <source>
        <dbReference type="Pfam" id="PF02782"/>
    </source>
</evidence>
<keyword evidence="2" id="KW-0119">Carbohydrate metabolism</keyword>
<feature type="domain" description="Carbohydrate kinase FGGY N-terminal" evidence="5">
    <location>
        <begin position="6"/>
        <end position="238"/>
    </location>
</feature>
<sequence length="498" mass="53537">MDEQLIMAFDCGTTSLKVVLADVRGTVLAEAGAGYGLSHADNGRAEQSPEAMWQAIRHGARAVLATGRADPSSVTALVFAATWKGVIPLDETGRPLTDAMIWMDSRATEQAARLNEATGMFIGTGQEYWPRLLWLKEERPDVWARAKHVVGLNTWFKWRATGHLVTDPSDDFVRSPVPATDAHYARILDAAGLTGDMAKFAPSEPSTAPVGPLTPEAAEQLGLTVRTRVFNGFSDLPAVTVGSGSGAVGDVHIYLGSSSWFARVSRSDDPTDASASFAIDADRRGDAYGLQSACIAYDWAVTQLYSAEKREFGSGVNTLVNDEVAQTAPGADGLLATHWLTGEIPPLATKNAKGLFFNLTPLHDRRHMVRAVMESIAFSHRLGLERHRADGVGDLARIRLVGGGATSDVWMQIFADVLQVPIEVPPAPTLAGAMGAAYSAVVGLGEIDDYAAIGRVVPVDRLFEPRPEYAAVYDRLYSVYTKLHPALGDLFAELNGEY</sequence>
<evidence type="ECO:0000313" key="7">
    <source>
        <dbReference type="EMBL" id="MBP2366953.1"/>
    </source>
</evidence>
<evidence type="ECO:0000256" key="3">
    <source>
        <dbReference type="ARBA" id="ARBA00022679"/>
    </source>
</evidence>
<name>A0ABS4VT93_9PSEU</name>
<dbReference type="Pfam" id="PF02782">
    <property type="entry name" value="FGGY_C"/>
    <property type="match status" value="1"/>
</dbReference>
<keyword evidence="8" id="KW-1185">Reference proteome</keyword>
<protein>
    <submittedName>
        <fullName evidence="7">Xylulokinase</fullName>
        <ecNumber evidence="7">2.7.1.17</ecNumber>
    </submittedName>
</protein>
<dbReference type="InterPro" id="IPR018485">
    <property type="entry name" value="FGGY_C"/>
</dbReference>
<dbReference type="Gene3D" id="3.30.420.40">
    <property type="match status" value="2"/>
</dbReference>
<dbReference type="RefSeq" id="WP_210027046.1">
    <property type="nucleotide sequence ID" value="NZ_JAGINU010000001.1"/>
</dbReference>
<dbReference type="InterPro" id="IPR018484">
    <property type="entry name" value="FGGY_N"/>
</dbReference>
<keyword evidence="4" id="KW-0418">Kinase</keyword>
<evidence type="ECO:0000313" key="8">
    <source>
        <dbReference type="Proteomes" id="UP001519295"/>
    </source>
</evidence>
<accession>A0ABS4VT93</accession>
<proteinExistence type="inferred from homology"/>
<comment type="caution">
    <text evidence="7">The sequence shown here is derived from an EMBL/GenBank/DDBJ whole genome shotgun (WGS) entry which is preliminary data.</text>
</comment>
<keyword evidence="3 7" id="KW-0808">Transferase</keyword>
<dbReference type="CDD" id="cd07805">
    <property type="entry name" value="ASKHA_NBD_FGGY_CvXK-like"/>
    <property type="match status" value="1"/>
</dbReference>
<reference evidence="7 8" key="1">
    <citation type="submission" date="2021-03" db="EMBL/GenBank/DDBJ databases">
        <title>Sequencing the genomes of 1000 actinobacteria strains.</title>
        <authorList>
            <person name="Klenk H.-P."/>
        </authorList>
    </citation>
    <scope>NUCLEOTIDE SEQUENCE [LARGE SCALE GENOMIC DNA]</scope>
    <source>
        <strain evidence="7 8">DSM 45256</strain>
    </source>
</reference>
<dbReference type="PIRSF" id="PIRSF000538">
    <property type="entry name" value="GlpK"/>
    <property type="match status" value="1"/>
</dbReference>
<dbReference type="GO" id="GO:0004856">
    <property type="term" value="F:D-xylulokinase activity"/>
    <property type="evidence" value="ECO:0007669"/>
    <property type="project" value="UniProtKB-EC"/>
</dbReference>
<evidence type="ECO:0000256" key="2">
    <source>
        <dbReference type="ARBA" id="ARBA00022629"/>
    </source>
</evidence>
<dbReference type="InterPro" id="IPR000577">
    <property type="entry name" value="Carb_kinase_FGGY"/>
</dbReference>
<organism evidence="7 8">
    <name type="scientific">Pseudonocardia parietis</name>
    <dbReference type="NCBI Taxonomy" id="570936"/>
    <lineage>
        <taxon>Bacteria</taxon>
        <taxon>Bacillati</taxon>
        <taxon>Actinomycetota</taxon>
        <taxon>Actinomycetes</taxon>
        <taxon>Pseudonocardiales</taxon>
        <taxon>Pseudonocardiaceae</taxon>
        <taxon>Pseudonocardia</taxon>
    </lineage>
</organism>
<dbReference type="InterPro" id="IPR050406">
    <property type="entry name" value="FGGY_Carb_Kinase"/>
</dbReference>
<dbReference type="PANTHER" id="PTHR43095">
    <property type="entry name" value="SUGAR KINASE"/>
    <property type="match status" value="1"/>
</dbReference>
<comment type="similarity">
    <text evidence="1">Belongs to the FGGY kinase family.</text>
</comment>
<dbReference type="Pfam" id="PF00370">
    <property type="entry name" value="FGGY_N"/>
    <property type="match status" value="1"/>
</dbReference>
<dbReference type="PANTHER" id="PTHR43095:SF5">
    <property type="entry name" value="XYLULOSE KINASE"/>
    <property type="match status" value="1"/>
</dbReference>
<dbReference type="EMBL" id="JAGINU010000001">
    <property type="protein sequence ID" value="MBP2366953.1"/>
    <property type="molecule type" value="Genomic_DNA"/>
</dbReference>